<gene>
    <name evidence="1" type="ORF">F8O01_05150</name>
</gene>
<comment type="caution">
    <text evidence="1">The sequence shown here is derived from an EMBL/GenBank/DDBJ whole genome shotgun (WGS) entry which is preliminary data.</text>
</comment>
<keyword evidence="2" id="KW-1185">Reference proteome</keyword>
<dbReference type="Proteomes" id="UP000467240">
    <property type="component" value="Unassembled WGS sequence"/>
</dbReference>
<dbReference type="EMBL" id="WBJZ01000005">
    <property type="protein sequence ID" value="KAB1659722.1"/>
    <property type="molecule type" value="Genomic_DNA"/>
</dbReference>
<dbReference type="OrthoDB" id="5000691at2"/>
<name>A0A7J5C1X0_9MICO</name>
<dbReference type="AlphaFoldDB" id="A0A7J5C1X0"/>
<reference evidence="1 2" key="1">
    <citation type="submission" date="2019-09" db="EMBL/GenBank/DDBJ databases">
        <title>Phylogeny of genus Pseudoclavibacter and closely related genus.</title>
        <authorList>
            <person name="Li Y."/>
        </authorList>
    </citation>
    <scope>NUCLEOTIDE SEQUENCE [LARGE SCALE GENOMIC DNA]</scope>
    <source>
        <strain evidence="1 2">DSM 23821</strain>
    </source>
</reference>
<organism evidence="1 2">
    <name type="scientific">Pseudoclavibacter chungangensis</name>
    <dbReference type="NCBI Taxonomy" id="587635"/>
    <lineage>
        <taxon>Bacteria</taxon>
        <taxon>Bacillati</taxon>
        <taxon>Actinomycetota</taxon>
        <taxon>Actinomycetes</taxon>
        <taxon>Micrococcales</taxon>
        <taxon>Microbacteriaceae</taxon>
        <taxon>Pseudoclavibacter</taxon>
    </lineage>
</organism>
<evidence type="ECO:0000313" key="2">
    <source>
        <dbReference type="Proteomes" id="UP000467240"/>
    </source>
</evidence>
<accession>A0A7J5C1X0</accession>
<protein>
    <submittedName>
        <fullName evidence="1">Uncharacterized protein</fullName>
    </submittedName>
</protein>
<proteinExistence type="predicted"/>
<sequence length="230" mass="25517">MPLQIEFCGEWYEVDPGEQFSVGREADLVIDENPYLHRKFLVLQFEFGMWWISNVGSLLSATITDPSGQVQSWLAPGAKLPVVFQDLQVMFSAGSTTYDFAIHTQTDYFNMSQVSTSPDGNTTRDDVHLTTSQRQLIVALAEDVLRNAVPGRGEIPSSTATAKRLGWSLTTFNRKLDNVCEKLDKLGVTGLRGGRGRLATNRRSRLVEYAVATRLVTAEDLVLLEQTDAG</sequence>
<evidence type="ECO:0000313" key="1">
    <source>
        <dbReference type="EMBL" id="KAB1659722.1"/>
    </source>
</evidence>